<dbReference type="SUPFAM" id="SSF57845">
    <property type="entry name" value="B-box zinc-binding domain"/>
    <property type="match status" value="1"/>
</dbReference>
<dbReference type="InterPro" id="IPR050143">
    <property type="entry name" value="TRIM/RBCC"/>
</dbReference>
<dbReference type="Gene3D" id="3.30.160.60">
    <property type="entry name" value="Classic Zinc Finger"/>
    <property type="match status" value="1"/>
</dbReference>
<dbReference type="PANTHER" id="PTHR24103">
    <property type="entry name" value="E3 UBIQUITIN-PROTEIN LIGASE TRIM"/>
    <property type="match status" value="1"/>
</dbReference>
<evidence type="ECO:0000259" key="5">
    <source>
        <dbReference type="PROSITE" id="PS50835"/>
    </source>
</evidence>
<feature type="domain" description="Ig-like" evidence="5">
    <location>
        <begin position="168"/>
        <end position="226"/>
    </location>
</feature>
<gene>
    <name evidence="6" type="ORF">PLEPLA_LOCUS29547</name>
</gene>
<dbReference type="InterPro" id="IPR003879">
    <property type="entry name" value="Butyrophylin_SPRY"/>
</dbReference>
<dbReference type="SUPFAM" id="SSF49899">
    <property type="entry name" value="Concanavalin A-like lectins/glucanases"/>
    <property type="match status" value="1"/>
</dbReference>
<evidence type="ECO:0000256" key="1">
    <source>
        <dbReference type="ARBA" id="ARBA00022771"/>
    </source>
</evidence>
<dbReference type="GO" id="GO:0008270">
    <property type="term" value="F:zinc ion binding"/>
    <property type="evidence" value="ECO:0007669"/>
    <property type="project" value="UniProtKB-KW"/>
</dbReference>
<dbReference type="InterPro" id="IPR043136">
    <property type="entry name" value="B30.2/SPRY_sf"/>
</dbReference>
<comment type="caution">
    <text evidence="6">The sequence shown here is derived from an EMBL/GenBank/DDBJ whole genome shotgun (WGS) entry which is preliminary data.</text>
</comment>
<dbReference type="AlphaFoldDB" id="A0A9N7V2H4"/>
<dbReference type="EMBL" id="CADEAL010002716">
    <property type="protein sequence ID" value="CAB1441820.1"/>
    <property type="molecule type" value="Genomic_DNA"/>
</dbReference>
<dbReference type="Gene3D" id="2.60.120.920">
    <property type="match status" value="1"/>
</dbReference>
<dbReference type="PROSITE" id="PS50835">
    <property type="entry name" value="IG_LIKE"/>
    <property type="match status" value="1"/>
</dbReference>
<evidence type="ECO:0000256" key="3">
    <source>
        <dbReference type="PROSITE-ProRule" id="PRU00024"/>
    </source>
</evidence>
<evidence type="ECO:0000256" key="2">
    <source>
        <dbReference type="ARBA" id="ARBA00022833"/>
    </source>
</evidence>
<evidence type="ECO:0000259" key="4">
    <source>
        <dbReference type="PROSITE" id="PS50119"/>
    </source>
</evidence>
<evidence type="ECO:0000313" key="6">
    <source>
        <dbReference type="EMBL" id="CAB1441820.1"/>
    </source>
</evidence>
<dbReference type="InterPro" id="IPR007110">
    <property type="entry name" value="Ig-like_dom"/>
</dbReference>
<reference evidence="6" key="1">
    <citation type="submission" date="2020-03" db="EMBL/GenBank/DDBJ databases">
        <authorList>
            <person name="Weist P."/>
        </authorList>
    </citation>
    <scope>NUCLEOTIDE SEQUENCE</scope>
</reference>
<dbReference type="PRINTS" id="PR01407">
    <property type="entry name" value="BUTYPHLNCDUF"/>
</dbReference>
<dbReference type="PROSITE" id="PS50119">
    <property type="entry name" value="ZF_BBOX"/>
    <property type="match status" value="1"/>
</dbReference>
<keyword evidence="2" id="KW-0862">Zinc</keyword>
<dbReference type="InterPro" id="IPR000315">
    <property type="entry name" value="Znf_B-box"/>
</dbReference>
<proteinExistence type="predicted"/>
<feature type="domain" description="B box-type" evidence="4">
    <location>
        <begin position="1"/>
        <end position="28"/>
    </location>
</feature>
<keyword evidence="7" id="KW-1185">Reference proteome</keyword>
<keyword evidence="1 3" id="KW-0479">Metal-binding</keyword>
<dbReference type="Proteomes" id="UP001153269">
    <property type="component" value="Unassembled WGS sequence"/>
</dbReference>
<evidence type="ECO:0000313" key="7">
    <source>
        <dbReference type="Proteomes" id="UP001153269"/>
    </source>
</evidence>
<keyword evidence="1 3" id="KW-0863">Zinc-finger</keyword>
<accession>A0A9N7V2H4</accession>
<dbReference type="InterPro" id="IPR013320">
    <property type="entry name" value="ConA-like_dom_sf"/>
</dbReference>
<evidence type="ECO:0008006" key="8">
    <source>
        <dbReference type="Google" id="ProtNLM"/>
    </source>
</evidence>
<organism evidence="6 7">
    <name type="scientific">Pleuronectes platessa</name>
    <name type="common">European plaice</name>
    <dbReference type="NCBI Taxonomy" id="8262"/>
    <lineage>
        <taxon>Eukaryota</taxon>
        <taxon>Metazoa</taxon>
        <taxon>Chordata</taxon>
        <taxon>Craniata</taxon>
        <taxon>Vertebrata</taxon>
        <taxon>Euteleostomi</taxon>
        <taxon>Actinopterygii</taxon>
        <taxon>Neopterygii</taxon>
        <taxon>Teleostei</taxon>
        <taxon>Neoteleostei</taxon>
        <taxon>Acanthomorphata</taxon>
        <taxon>Carangaria</taxon>
        <taxon>Pleuronectiformes</taxon>
        <taxon>Pleuronectoidei</taxon>
        <taxon>Pleuronectidae</taxon>
        <taxon>Pleuronectes</taxon>
    </lineage>
</organism>
<sequence length="226" mass="26181">MFCVTGQQLVCTTCSDGEKHEGHKYTPVKEAAALLRKKLEKFGQRIADDINATERLANTQMQGMANTVDKAQQLRTQVSRQFREMHHFLRRREDEIKNDLKHKEENDLEEMSDTLNTIETVMSESRVLEAMVASVLEITDSERFIKSWTENNGEVTPEHLFRPRASRPRKIGIYLDLSSKKLTFYNADNMSLIYTLSCRVTSSPLSAHFNIRYRTPDPNPMTVCWY</sequence>
<protein>
    <recommendedName>
        <fullName evidence="8">B30.2/SPRY domain-containing protein</fullName>
    </recommendedName>
</protein>
<name>A0A9N7V2H4_PLEPL</name>